<dbReference type="CDD" id="cd19769">
    <property type="entry name" value="Bbox2_TRIM16-like"/>
    <property type="match status" value="1"/>
</dbReference>
<evidence type="ECO:0000256" key="6">
    <source>
        <dbReference type="SAM" id="MobiDB-lite"/>
    </source>
</evidence>
<dbReference type="InterPro" id="IPR017907">
    <property type="entry name" value="Znf_RING_CS"/>
</dbReference>
<keyword evidence="10" id="KW-1185">Reference proteome</keyword>
<dbReference type="InterPro" id="IPR013083">
    <property type="entry name" value="Znf_RING/FYVE/PHD"/>
</dbReference>
<feature type="compositionally biased region" description="Low complexity" evidence="6">
    <location>
        <begin position="384"/>
        <end position="397"/>
    </location>
</feature>
<dbReference type="PANTHER" id="PTHR25465">
    <property type="entry name" value="B-BOX DOMAIN CONTAINING"/>
    <property type="match status" value="1"/>
</dbReference>
<feature type="compositionally biased region" description="Pro residues" evidence="6">
    <location>
        <begin position="370"/>
        <end position="383"/>
    </location>
</feature>
<evidence type="ECO:0000256" key="2">
    <source>
        <dbReference type="ARBA" id="ARBA00022771"/>
    </source>
</evidence>
<dbReference type="Gene3D" id="3.30.160.60">
    <property type="entry name" value="Classic Zinc Finger"/>
    <property type="match status" value="1"/>
</dbReference>
<feature type="region of interest" description="Disordered" evidence="6">
    <location>
        <begin position="370"/>
        <end position="397"/>
    </location>
</feature>
<evidence type="ECO:0000259" key="8">
    <source>
        <dbReference type="PROSITE" id="PS50119"/>
    </source>
</evidence>
<dbReference type="Pfam" id="PF00097">
    <property type="entry name" value="zf-C3HC4"/>
    <property type="match status" value="1"/>
</dbReference>
<dbReference type="Gene3D" id="4.10.830.40">
    <property type="match status" value="1"/>
</dbReference>
<name>A0A8C0VFX3_CYACU</name>
<dbReference type="Gene3D" id="3.30.40.10">
    <property type="entry name" value="Zinc/RING finger domain, C3HC4 (zinc finger)"/>
    <property type="match status" value="1"/>
</dbReference>
<dbReference type="PROSITE" id="PS50089">
    <property type="entry name" value="ZF_RING_2"/>
    <property type="match status" value="1"/>
</dbReference>
<keyword evidence="2 4" id="KW-0863">Zinc-finger</keyword>
<dbReference type="InterPro" id="IPR001841">
    <property type="entry name" value="Znf_RING"/>
</dbReference>
<dbReference type="SMART" id="SM00184">
    <property type="entry name" value="RING"/>
    <property type="match status" value="1"/>
</dbReference>
<dbReference type="InterPro" id="IPR000315">
    <property type="entry name" value="Znf_B-box"/>
</dbReference>
<keyword evidence="1" id="KW-0479">Metal-binding</keyword>
<evidence type="ECO:0000259" key="7">
    <source>
        <dbReference type="PROSITE" id="PS50089"/>
    </source>
</evidence>
<sequence length="421" mass="47017">MSRPQLVSGLKEELTCPICLDIYSDPTSLSCSHSFCRDCIKQAIRSQPSPVRCPLCLSTVGELQPNFHLRNIVQKFMDDPAHQEQEEQEGQCQEKGESSGQPEEVILCDFCLQEPQPAVKTCLSCEASLCQAHLKKHGGGSAQKNHVLVELCGAQVLAERRCPEHGKLLECFCQQECVCICMLCSVLSHKEHKIISLEEAFNVAQKALPGILETMKRHEGALDQTIANLLKQETALKTEENQHRQRLENLFKKMHLQLDNKKGELLKVLSDYEEHQLHRIQTEMNNQKKRKDSASRDVQDLEALRNQKDKLLFTKGFSAIKARQCNTLPRMDGMTVPKPPITVDKSKADVVMRLFQEFLSKLDFSFKPPPSSGFGAPPPPPPFSFSNATGSSGSRSGFNSGFGFQSNSSFTFGSTSGFYPN</sequence>
<gene>
    <name evidence="9" type="primary">LOC111935777</name>
</gene>
<dbReference type="Pfam" id="PF00643">
    <property type="entry name" value="zf-B_box"/>
    <property type="match status" value="1"/>
</dbReference>
<evidence type="ECO:0000256" key="3">
    <source>
        <dbReference type="ARBA" id="ARBA00022833"/>
    </source>
</evidence>
<dbReference type="Proteomes" id="UP000694410">
    <property type="component" value="Unplaced"/>
</dbReference>
<dbReference type="InterPro" id="IPR018957">
    <property type="entry name" value="Znf_C3HC4_RING-type"/>
</dbReference>
<dbReference type="Ensembl" id="ENSCCET00000032032.1">
    <property type="protein sequence ID" value="ENSCCEP00000021086.1"/>
    <property type="gene ID" value="ENSCCEG00000019136.1"/>
</dbReference>
<dbReference type="PROSITE" id="PS00518">
    <property type="entry name" value="ZF_RING_1"/>
    <property type="match status" value="1"/>
</dbReference>
<reference evidence="9" key="2">
    <citation type="submission" date="2025-09" db="UniProtKB">
        <authorList>
            <consortium name="Ensembl"/>
        </authorList>
    </citation>
    <scope>IDENTIFICATION</scope>
</reference>
<organism evidence="9 10">
    <name type="scientific">Cyanistes caeruleus</name>
    <name type="common">Eurasian blue tit</name>
    <name type="synonym">Parus caeruleus</name>
    <dbReference type="NCBI Taxonomy" id="156563"/>
    <lineage>
        <taxon>Eukaryota</taxon>
        <taxon>Metazoa</taxon>
        <taxon>Chordata</taxon>
        <taxon>Craniata</taxon>
        <taxon>Vertebrata</taxon>
        <taxon>Euteleostomi</taxon>
        <taxon>Archelosauria</taxon>
        <taxon>Archosauria</taxon>
        <taxon>Dinosauria</taxon>
        <taxon>Saurischia</taxon>
        <taxon>Theropoda</taxon>
        <taxon>Coelurosauria</taxon>
        <taxon>Aves</taxon>
        <taxon>Neognathae</taxon>
        <taxon>Neoaves</taxon>
        <taxon>Telluraves</taxon>
        <taxon>Australaves</taxon>
        <taxon>Passeriformes</taxon>
        <taxon>Paridae</taxon>
        <taxon>Cyanistes</taxon>
    </lineage>
</organism>
<accession>A0A8C0VFX3</accession>
<evidence type="ECO:0000313" key="10">
    <source>
        <dbReference type="Proteomes" id="UP000694410"/>
    </source>
</evidence>
<dbReference type="SUPFAM" id="SSF57845">
    <property type="entry name" value="B-box zinc-binding domain"/>
    <property type="match status" value="1"/>
</dbReference>
<dbReference type="SUPFAM" id="SSF57850">
    <property type="entry name" value="RING/U-box"/>
    <property type="match status" value="1"/>
</dbReference>
<dbReference type="AlphaFoldDB" id="A0A8C0VFX3"/>
<evidence type="ECO:0000256" key="1">
    <source>
        <dbReference type="ARBA" id="ARBA00022723"/>
    </source>
</evidence>
<protein>
    <submittedName>
        <fullName evidence="9">Probable E3 ubiquitin-protein ligase TRIM8</fullName>
    </submittedName>
</protein>
<dbReference type="KEGG" id="ccae:111935777"/>
<dbReference type="OrthoDB" id="9049620at2759"/>
<dbReference type="SMART" id="SM00336">
    <property type="entry name" value="BBOX"/>
    <property type="match status" value="2"/>
</dbReference>
<dbReference type="GeneID" id="111935777"/>
<keyword evidence="3" id="KW-0862">Zinc</keyword>
<dbReference type="InterPro" id="IPR051051">
    <property type="entry name" value="E3_ubiq-ligase_TRIM/RNF"/>
</dbReference>
<dbReference type="RefSeq" id="XP_023792067.1">
    <property type="nucleotide sequence ID" value="XM_023936299.1"/>
</dbReference>
<proteinExistence type="predicted"/>
<evidence type="ECO:0000256" key="4">
    <source>
        <dbReference type="PROSITE-ProRule" id="PRU00024"/>
    </source>
</evidence>
<reference evidence="9" key="1">
    <citation type="submission" date="2025-08" db="UniProtKB">
        <authorList>
            <consortium name="Ensembl"/>
        </authorList>
    </citation>
    <scope>IDENTIFICATION</scope>
</reference>
<evidence type="ECO:0000256" key="5">
    <source>
        <dbReference type="SAM" id="Coils"/>
    </source>
</evidence>
<dbReference type="PANTHER" id="PTHR25465:SF77">
    <property type="entry name" value="E3 UBIQUITIN_ISG15 LIGASE TRIM25"/>
    <property type="match status" value="1"/>
</dbReference>
<dbReference type="GO" id="GO:0008270">
    <property type="term" value="F:zinc ion binding"/>
    <property type="evidence" value="ECO:0007669"/>
    <property type="project" value="UniProtKB-KW"/>
</dbReference>
<feature type="domain" description="B box-type" evidence="8">
    <location>
        <begin position="157"/>
        <end position="197"/>
    </location>
</feature>
<feature type="coiled-coil region" evidence="5">
    <location>
        <begin position="222"/>
        <end position="304"/>
    </location>
</feature>
<evidence type="ECO:0000313" key="9">
    <source>
        <dbReference type="Ensembl" id="ENSCCEP00000021086.1"/>
    </source>
</evidence>
<keyword evidence="5" id="KW-0175">Coiled coil</keyword>
<dbReference type="PROSITE" id="PS50119">
    <property type="entry name" value="ZF_BBOX"/>
    <property type="match status" value="1"/>
</dbReference>
<dbReference type="Pfam" id="PF22586">
    <property type="entry name" value="ANCHR-like_BBOX"/>
    <property type="match status" value="1"/>
</dbReference>
<feature type="domain" description="RING-type" evidence="7">
    <location>
        <begin position="16"/>
        <end position="56"/>
    </location>
</feature>